<reference evidence="2 3" key="1">
    <citation type="submission" date="2018-06" db="EMBL/GenBank/DDBJ databases">
        <authorList>
            <consortium name="Pathogen Informatics"/>
            <person name="Doyle S."/>
        </authorList>
    </citation>
    <scope>NUCLEOTIDE SEQUENCE [LARGE SCALE GENOMIC DNA]</scope>
    <source>
        <strain evidence="2 3">NCTC11179</strain>
    </source>
</reference>
<dbReference type="RefSeq" id="WP_258554047.1">
    <property type="nucleotide sequence ID" value="NZ_UGQL01000001.1"/>
</dbReference>
<evidence type="ECO:0000256" key="1">
    <source>
        <dbReference type="SAM" id="SignalP"/>
    </source>
</evidence>
<dbReference type="SUPFAM" id="SSF75169">
    <property type="entry name" value="DsrEFH-like"/>
    <property type="match status" value="1"/>
</dbReference>
<evidence type="ECO:0000313" key="3">
    <source>
        <dbReference type="Proteomes" id="UP000255024"/>
    </source>
</evidence>
<feature type="signal peptide" evidence="1">
    <location>
        <begin position="1"/>
        <end position="22"/>
    </location>
</feature>
<sequence>MIMRKMLWAIAVLLGTTTMVNATNLTHTVNEVTLQVTTGNQYAILVQSTKNLRASIMTASEMKKDNPAIAFEIIMMGQMVQELNDKELRPTLDAANKAGIKLVVCEFALQVYGVSLKDLPPYFVGTPNAHKYLFQLNEKNYNTLSI</sequence>
<gene>
    <name evidence="2" type="ORF">NCTC11179_00273</name>
</gene>
<protein>
    <submittedName>
        <fullName evidence="2">Uncharacterized conserved protein</fullName>
    </submittedName>
</protein>
<dbReference type="AlphaFoldDB" id="A0A378RM80"/>
<keyword evidence="1" id="KW-0732">Signal</keyword>
<accession>A0A378RM80</accession>
<evidence type="ECO:0000313" key="2">
    <source>
        <dbReference type="EMBL" id="STZ26750.1"/>
    </source>
</evidence>
<dbReference type="EMBL" id="UGQL01000001">
    <property type="protein sequence ID" value="STZ26750.1"/>
    <property type="molecule type" value="Genomic_DNA"/>
</dbReference>
<dbReference type="Gene3D" id="3.40.1260.10">
    <property type="entry name" value="DsrEFH-like"/>
    <property type="match status" value="1"/>
</dbReference>
<dbReference type="Pfam" id="PF13686">
    <property type="entry name" value="DrsE_2"/>
    <property type="match status" value="1"/>
</dbReference>
<feature type="chain" id="PRO_5016946119" evidence="1">
    <location>
        <begin position="23"/>
        <end position="146"/>
    </location>
</feature>
<dbReference type="InterPro" id="IPR032836">
    <property type="entry name" value="DsrE2-like"/>
</dbReference>
<proteinExistence type="predicted"/>
<organism evidence="2 3">
    <name type="scientific">Myroides odoratus</name>
    <name type="common">Flavobacterium odoratum</name>
    <dbReference type="NCBI Taxonomy" id="256"/>
    <lineage>
        <taxon>Bacteria</taxon>
        <taxon>Pseudomonadati</taxon>
        <taxon>Bacteroidota</taxon>
        <taxon>Flavobacteriia</taxon>
        <taxon>Flavobacteriales</taxon>
        <taxon>Flavobacteriaceae</taxon>
        <taxon>Myroides</taxon>
    </lineage>
</organism>
<dbReference type="InterPro" id="IPR027396">
    <property type="entry name" value="DsrEFH-like"/>
</dbReference>
<name>A0A378RM80_MYROD</name>
<keyword evidence="3" id="KW-1185">Reference proteome</keyword>
<dbReference type="Proteomes" id="UP000255024">
    <property type="component" value="Unassembled WGS sequence"/>
</dbReference>